<dbReference type="Gene3D" id="3.90.180.10">
    <property type="entry name" value="Medium-chain alcohol dehydrogenases, catalytic domain"/>
    <property type="match status" value="1"/>
</dbReference>
<feature type="domain" description="Enoyl reductase (ER)" evidence="5">
    <location>
        <begin position="15"/>
        <end position="345"/>
    </location>
</feature>
<dbReference type="CDD" id="cd08258">
    <property type="entry name" value="Zn_ADH4"/>
    <property type="match status" value="1"/>
</dbReference>
<dbReference type="RefSeq" id="WP_170138074.1">
    <property type="nucleotide sequence ID" value="NZ_QPJT01000007.1"/>
</dbReference>
<reference evidence="6 7" key="1">
    <citation type="submission" date="2018-07" db="EMBL/GenBank/DDBJ databases">
        <title>Genomic Encyclopedia of Type Strains, Phase IV (KMG-IV): sequencing the most valuable type-strain genomes for metagenomic binning, comparative biology and taxonomic classification.</title>
        <authorList>
            <person name="Goeker M."/>
        </authorList>
    </citation>
    <scope>NUCLEOTIDE SEQUENCE [LARGE SCALE GENOMIC DNA]</scope>
    <source>
        <strain evidence="6 7">DSM 27016</strain>
    </source>
</reference>
<dbReference type="SUPFAM" id="SSF51735">
    <property type="entry name" value="NAD(P)-binding Rossmann-fold domains"/>
    <property type="match status" value="1"/>
</dbReference>
<keyword evidence="7" id="KW-1185">Reference proteome</keyword>
<dbReference type="SUPFAM" id="SSF50129">
    <property type="entry name" value="GroES-like"/>
    <property type="match status" value="1"/>
</dbReference>
<dbReference type="PROSITE" id="PS00059">
    <property type="entry name" value="ADH_ZINC"/>
    <property type="match status" value="1"/>
</dbReference>
<dbReference type="EMBL" id="QPJT01000007">
    <property type="protein sequence ID" value="RCX17522.1"/>
    <property type="molecule type" value="Genomic_DNA"/>
</dbReference>
<organism evidence="6 7">
    <name type="scientific">Anaerobacterium chartisolvens</name>
    <dbReference type="NCBI Taxonomy" id="1297424"/>
    <lineage>
        <taxon>Bacteria</taxon>
        <taxon>Bacillati</taxon>
        <taxon>Bacillota</taxon>
        <taxon>Clostridia</taxon>
        <taxon>Eubacteriales</taxon>
        <taxon>Oscillospiraceae</taxon>
        <taxon>Anaerobacterium</taxon>
    </lineage>
</organism>
<dbReference type="InterPro" id="IPR002328">
    <property type="entry name" value="ADH_Zn_CS"/>
</dbReference>
<dbReference type="InterPro" id="IPR011032">
    <property type="entry name" value="GroES-like_sf"/>
</dbReference>
<dbReference type="InterPro" id="IPR013154">
    <property type="entry name" value="ADH-like_N"/>
</dbReference>
<dbReference type="GO" id="GO:0008270">
    <property type="term" value="F:zinc ion binding"/>
    <property type="evidence" value="ECO:0007669"/>
    <property type="project" value="InterPro"/>
</dbReference>
<dbReference type="InterPro" id="IPR013149">
    <property type="entry name" value="ADH-like_C"/>
</dbReference>
<name>A0A369B7L9_9FIRM</name>
<evidence type="ECO:0000259" key="5">
    <source>
        <dbReference type="SMART" id="SM00829"/>
    </source>
</evidence>
<dbReference type="Proteomes" id="UP000253034">
    <property type="component" value="Unassembled WGS sequence"/>
</dbReference>
<gene>
    <name evidence="6" type="ORF">DFR58_10768</name>
</gene>
<dbReference type="GO" id="GO:0016491">
    <property type="term" value="F:oxidoreductase activity"/>
    <property type="evidence" value="ECO:0007669"/>
    <property type="project" value="UniProtKB-KW"/>
</dbReference>
<comment type="caution">
    <text evidence="6">The sequence shown here is derived from an EMBL/GenBank/DDBJ whole genome shotgun (WGS) entry which is preliminary data.</text>
</comment>
<sequence>METMKAVVKFDNVAGATEIREVPVPDIGDEDVLVRVEYIGVCGTDPHMHKNLVSFKMNVPLIFGHEFAGVVEKAGSKVRGYKEGDRVTAETHADYCGECELCRTNRYHLCRERKGFGFHTDGAFAKYVKVPARILHRVPDNISLKEASLTEPLCVAYKSVVCNSSVNPGDTVVVIGPGPIGMLCVKMAQLCGASEIIVIGTEGDEERLKMALSYGATMSVNSSREDAAQIIKSMGDGYGADLVIDTAGVSPTLALSLEAVRPGGQITKIGWGPKPVGFTLDTIISKSVTLKGHFSHTWDVWEKCLVLLSKQQVDLKPLITHELPIDQWEKSFELIESKEAMKVVLTPID</sequence>
<dbReference type="Gene3D" id="3.40.50.720">
    <property type="entry name" value="NAD(P)-binding Rossmann-like Domain"/>
    <property type="match status" value="1"/>
</dbReference>
<proteinExistence type="inferred from homology"/>
<evidence type="ECO:0000256" key="1">
    <source>
        <dbReference type="ARBA" id="ARBA00022723"/>
    </source>
</evidence>
<evidence type="ECO:0000256" key="2">
    <source>
        <dbReference type="ARBA" id="ARBA00022833"/>
    </source>
</evidence>
<dbReference type="PANTHER" id="PTHR43401:SF2">
    <property type="entry name" value="L-THREONINE 3-DEHYDROGENASE"/>
    <property type="match status" value="1"/>
</dbReference>
<protein>
    <submittedName>
        <fullName evidence="6">Alcohol dehydrogenase/L-iditol 2-dehydrogenase</fullName>
    </submittedName>
</protein>
<keyword evidence="3" id="KW-0560">Oxidoreductase</keyword>
<evidence type="ECO:0000313" key="7">
    <source>
        <dbReference type="Proteomes" id="UP000253034"/>
    </source>
</evidence>
<comment type="cofactor">
    <cofactor evidence="4">
        <name>Zn(2+)</name>
        <dbReference type="ChEBI" id="CHEBI:29105"/>
    </cofactor>
</comment>
<dbReference type="Pfam" id="PF00107">
    <property type="entry name" value="ADH_zinc_N"/>
    <property type="match status" value="1"/>
</dbReference>
<dbReference type="InterPro" id="IPR050129">
    <property type="entry name" value="Zn_alcohol_dh"/>
</dbReference>
<evidence type="ECO:0000256" key="4">
    <source>
        <dbReference type="RuleBase" id="RU361277"/>
    </source>
</evidence>
<dbReference type="InterPro" id="IPR036291">
    <property type="entry name" value="NAD(P)-bd_dom_sf"/>
</dbReference>
<keyword evidence="2 4" id="KW-0862">Zinc</keyword>
<dbReference type="InterPro" id="IPR020843">
    <property type="entry name" value="ER"/>
</dbReference>
<evidence type="ECO:0000313" key="6">
    <source>
        <dbReference type="EMBL" id="RCX17522.1"/>
    </source>
</evidence>
<evidence type="ECO:0000256" key="3">
    <source>
        <dbReference type="ARBA" id="ARBA00023002"/>
    </source>
</evidence>
<dbReference type="Pfam" id="PF08240">
    <property type="entry name" value="ADH_N"/>
    <property type="match status" value="1"/>
</dbReference>
<dbReference type="PANTHER" id="PTHR43401">
    <property type="entry name" value="L-THREONINE 3-DEHYDROGENASE"/>
    <property type="match status" value="1"/>
</dbReference>
<dbReference type="AlphaFoldDB" id="A0A369B7L9"/>
<keyword evidence="1 4" id="KW-0479">Metal-binding</keyword>
<accession>A0A369B7L9</accession>
<dbReference type="SMART" id="SM00829">
    <property type="entry name" value="PKS_ER"/>
    <property type="match status" value="1"/>
</dbReference>
<comment type="similarity">
    <text evidence="4">Belongs to the zinc-containing alcohol dehydrogenase family.</text>
</comment>